<dbReference type="AlphaFoldDB" id="A0A8X6HZ64"/>
<gene>
    <name evidence="1" type="ORF">TNCT_78741</name>
</gene>
<accession>A0A8X6HZ64</accession>
<protein>
    <submittedName>
        <fullName evidence="1">Uncharacterized protein</fullName>
    </submittedName>
</protein>
<proteinExistence type="predicted"/>
<keyword evidence="2" id="KW-1185">Reference proteome</keyword>
<sequence>MSYHPVFVGAPPAQVMTRIQYNTSNTIGMHFVCLVLYIGPYDHRLFIALTDYRDQRPLAEQTQSEALSQNSSEHTL</sequence>
<dbReference type="Proteomes" id="UP000887116">
    <property type="component" value="Unassembled WGS sequence"/>
</dbReference>
<name>A0A8X6HZ64_TRICU</name>
<evidence type="ECO:0000313" key="2">
    <source>
        <dbReference type="Proteomes" id="UP000887116"/>
    </source>
</evidence>
<organism evidence="1 2">
    <name type="scientific">Trichonephila clavata</name>
    <name type="common">Joro spider</name>
    <name type="synonym">Nephila clavata</name>
    <dbReference type="NCBI Taxonomy" id="2740835"/>
    <lineage>
        <taxon>Eukaryota</taxon>
        <taxon>Metazoa</taxon>
        <taxon>Ecdysozoa</taxon>
        <taxon>Arthropoda</taxon>
        <taxon>Chelicerata</taxon>
        <taxon>Arachnida</taxon>
        <taxon>Araneae</taxon>
        <taxon>Araneomorphae</taxon>
        <taxon>Entelegynae</taxon>
        <taxon>Araneoidea</taxon>
        <taxon>Nephilidae</taxon>
        <taxon>Trichonephila</taxon>
    </lineage>
</organism>
<reference evidence="1" key="1">
    <citation type="submission" date="2020-07" db="EMBL/GenBank/DDBJ databases">
        <title>Multicomponent nature underlies the extraordinary mechanical properties of spider dragline silk.</title>
        <authorList>
            <person name="Kono N."/>
            <person name="Nakamura H."/>
            <person name="Mori M."/>
            <person name="Yoshida Y."/>
            <person name="Ohtoshi R."/>
            <person name="Malay A.D."/>
            <person name="Moran D.A.P."/>
            <person name="Tomita M."/>
            <person name="Numata K."/>
            <person name="Arakawa K."/>
        </authorList>
    </citation>
    <scope>NUCLEOTIDE SEQUENCE</scope>
</reference>
<evidence type="ECO:0000313" key="1">
    <source>
        <dbReference type="EMBL" id="GFR31265.1"/>
    </source>
</evidence>
<dbReference type="EMBL" id="BMAO01019552">
    <property type="protein sequence ID" value="GFR31265.1"/>
    <property type="molecule type" value="Genomic_DNA"/>
</dbReference>
<comment type="caution">
    <text evidence="1">The sequence shown here is derived from an EMBL/GenBank/DDBJ whole genome shotgun (WGS) entry which is preliminary data.</text>
</comment>